<evidence type="ECO:0000259" key="15">
    <source>
        <dbReference type="Pfam" id="PF07715"/>
    </source>
</evidence>
<accession>A0A127F719</accession>
<sequence length="819" mass="89150">MKNPGHAIHELCFAMLAAPALALASTSVQAQSTGQSFVLEEIVVTAQKREQNIQDVPVAVTALSADSIIGNRIHGISDLNAVTPNLTIRPGAGGARFPQYSMRGLYTYGSALGTDKGVSLYIDDVYVQAAGGSLFEFADVEQIEVLRGPQGTLFGRNSTGGAISVRTRKPTGEFGIHQELTTGNYNQFRSKTRIDFPRVGPLSLTASYLRSERDGDTRNLGAGTAWDHSVSGKGILTSPKRLGDESVDGVFVAADLDFHEDLDLSYKFDLSDTDYTPNASGIAYLVTPATGIYGGVPTNFYNANAFYGASNPALMTPITTKRPKAVNNWYSTEGTNKVYGHNLTATWRVNDWATLKNVLAYRKMNLYTNYHFDGLGGLYIPGTSLPFLFTATNAKEINKQWSDELQLNITHDRFDLTAGVIHFQNDQEVSGIAGEYNMIAGAAIMGQGTPQVGTPFVVPANTGYVPPTVKAKSDAFYIQPEIHLTDQVDFVVGYRITRDNKKGKDVIPGVIQGTLPPNGIYETSNGRFEPIRYKDTRDTYLVGFNYKPVDNILTYVKYATGFISGGQLATIEFAPEKAKSYELGVKSELFDRRLRSNLALYHVDYSLIQQITLGSQTGQASAANFGQAVVPSADATAYGFEWENTLVAMDGLTLGANVGFTHFKYDQDTVFRGFDGSGGFVYVSGAPGFQSFNRPKWTGNLFAQYDGPQNIAGGYLSLRVDGQFKGKYLMTSDLTPGAGPTAQEDPALRKAATSPDQWLVNARLALSDIELRNARLGVSLWGKNVFNNRHIAQYVPAGFIGLAIYEQARTYGLDLTVDF</sequence>
<dbReference type="KEGG" id="sdf:ACG33_03850"/>
<keyword evidence="2 11" id="KW-0813">Transport</keyword>
<evidence type="ECO:0000259" key="14">
    <source>
        <dbReference type="Pfam" id="PF00593"/>
    </source>
</evidence>
<comment type="subcellular location">
    <subcellularLocation>
        <location evidence="1 11">Cell outer membrane</location>
        <topology evidence="1 11">Multi-pass membrane protein</topology>
    </subcellularLocation>
</comment>
<dbReference type="InterPro" id="IPR036942">
    <property type="entry name" value="Beta-barrel_TonB_sf"/>
</dbReference>
<feature type="chain" id="PRO_5007448211" description="TonB-dependent receptor" evidence="13">
    <location>
        <begin position="31"/>
        <end position="819"/>
    </location>
</feature>
<feature type="domain" description="TonB-dependent receptor-like beta-barrel" evidence="14">
    <location>
        <begin position="319"/>
        <end position="784"/>
    </location>
</feature>
<evidence type="ECO:0000256" key="6">
    <source>
        <dbReference type="ARBA" id="ARBA00023004"/>
    </source>
</evidence>
<dbReference type="GO" id="GO:0009279">
    <property type="term" value="C:cell outer membrane"/>
    <property type="evidence" value="ECO:0007669"/>
    <property type="project" value="UniProtKB-SubCell"/>
</dbReference>
<evidence type="ECO:0000313" key="17">
    <source>
        <dbReference type="Proteomes" id="UP000070250"/>
    </source>
</evidence>
<evidence type="ECO:0000256" key="9">
    <source>
        <dbReference type="ARBA" id="ARBA00023136"/>
    </source>
</evidence>
<feature type="signal peptide" evidence="13">
    <location>
        <begin position="1"/>
        <end position="30"/>
    </location>
</feature>
<name>A0A127F719_STEDE</name>
<keyword evidence="7" id="KW-0406">Ion transport</keyword>
<keyword evidence="6" id="KW-0408">Iron</keyword>
<organism evidence="16 17">
    <name type="scientific">Steroidobacter denitrificans</name>
    <dbReference type="NCBI Taxonomy" id="465721"/>
    <lineage>
        <taxon>Bacteria</taxon>
        <taxon>Pseudomonadati</taxon>
        <taxon>Pseudomonadota</taxon>
        <taxon>Gammaproteobacteria</taxon>
        <taxon>Steroidobacterales</taxon>
        <taxon>Steroidobacteraceae</taxon>
        <taxon>Steroidobacter</taxon>
    </lineage>
</organism>
<dbReference type="PANTHER" id="PTHR32552:SF81">
    <property type="entry name" value="TONB-DEPENDENT OUTER MEMBRANE RECEPTOR"/>
    <property type="match status" value="1"/>
</dbReference>
<dbReference type="PATRIC" id="fig|465721.4.peg.823"/>
<keyword evidence="13" id="KW-0732">Signal</keyword>
<dbReference type="InterPro" id="IPR000531">
    <property type="entry name" value="Beta-barrel_TonB"/>
</dbReference>
<reference evidence="16 17" key="1">
    <citation type="submission" date="2015-06" db="EMBL/GenBank/DDBJ databases">
        <title>A Comprehensive Approach to Explore the Metabolic and Phylogenetic Diversity of Bacterial Steroid Degradation in the Environment: Testosterone as an Example.</title>
        <authorList>
            <person name="Yang F.-C."/>
            <person name="Chen Y.-L."/>
            <person name="Yu C.-P."/>
            <person name="Tang S.-L."/>
            <person name="Wang P.-H."/>
            <person name="Ismail W."/>
            <person name="Wang C.-H."/>
            <person name="Yang C.-Y."/>
            <person name="Chiang Y.-R."/>
        </authorList>
    </citation>
    <scope>NUCLEOTIDE SEQUENCE [LARGE SCALE GENOMIC DNA]</scope>
    <source>
        <strain evidence="16 17">DSM 18526</strain>
    </source>
</reference>
<dbReference type="PROSITE" id="PS52016">
    <property type="entry name" value="TONB_DEPENDENT_REC_3"/>
    <property type="match status" value="1"/>
</dbReference>
<evidence type="ECO:0000256" key="13">
    <source>
        <dbReference type="SAM" id="SignalP"/>
    </source>
</evidence>
<dbReference type="STRING" id="465721.ACG33_03850"/>
<gene>
    <name evidence="16" type="ORF">ACG33_03850</name>
</gene>
<dbReference type="SUPFAM" id="SSF56935">
    <property type="entry name" value="Porins"/>
    <property type="match status" value="1"/>
</dbReference>
<evidence type="ECO:0000256" key="10">
    <source>
        <dbReference type="ARBA" id="ARBA00023237"/>
    </source>
</evidence>
<protein>
    <recommendedName>
        <fullName evidence="18">TonB-dependent receptor</fullName>
    </recommendedName>
</protein>
<dbReference type="GO" id="GO:0006826">
    <property type="term" value="P:iron ion transport"/>
    <property type="evidence" value="ECO:0007669"/>
    <property type="project" value="UniProtKB-KW"/>
</dbReference>
<dbReference type="InterPro" id="IPR012910">
    <property type="entry name" value="Plug_dom"/>
</dbReference>
<keyword evidence="3 11" id="KW-1134">Transmembrane beta strand</keyword>
<evidence type="ECO:0000256" key="5">
    <source>
        <dbReference type="ARBA" id="ARBA00022692"/>
    </source>
</evidence>
<proteinExistence type="inferred from homology"/>
<dbReference type="AlphaFoldDB" id="A0A127F719"/>
<keyword evidence="10 11" id="KW-0998">Cell outer membrane</keyword>
<feature type="domain" description="TonB-dependent receptor plug" evidence="15">
    <location>
        <begin position="53"/>
        <end position="162"/>
    </location>
</feature>
<keyword evidence="9 11" id="KW-0472">Membrane</keyword>
<keyword evidence="17" id="KW-1185">Reference proteome</keyword>
<dbReference type="Pfam" id="PF07715">
    <property type="entry name" value="Plug"/>
    <property type="match status" value="1"/>
</dbReference>
<evidence type="ECO:0000256" key="8">
    <source>
        <dbReference type="ARBA" id="ARBA00023077"/>
    </source>
</evidence>
<keyword evidence="4" id="KW-0410">Iron transport</keyword>
<dbReference type="PANTHER" id="PTHR32552">
    <property type="entry name" value="FERRICHROME IRON RECEPTOR-RELATED"/>
    <property type="match status" value="1"/>
</dbReference>
<evidence type="ECO:0000256" key="7">
    <source>
        <dbReference type="ARBA" id="ARBA00023065"/>
    </source>
</evidence>
<comment type="similarity">
    <text evidence="11 12">Belongs to the TonB-dependent receptor family.</text>
</comment>
<evidence type="ECO:0000256" key="3">
    <source>
        <dbReference type="ARBA" id="ARBA00022452"/>
    </source>
</evidence>
<evidence type="ECO:0008006" key="18">
    <source>
        <dbReference type="Google" id="ProtNLM"/>
    </source>
</evidence>
<evidence type="ECO:0000256" key="11">
    <source>
        <dbReference type="PROSITE-ProRule" id="PRU01360"/>
    </source>
</evidence>
<dbReference type="Gene3D" id="2.40.170.20">
    <property type="entry name" value="TonB-dependent receptor, beta-barrel domain"/>
    <property type="match status" value="1"/>
</dbReference>
<dbReference type="Pfam" id="PF00593">
    <property type="entry name" value="TonB_dep_Rec_b-barrel"/>
    <property type="match status" value="1"/>
</dbReference>
<evidence type="ECO:0000256" key="1">
    <source>
        <dbReference type="ARBA" id="ARBA00004571"/>
    </source>
</evidence>
<keyword evidence="8 12" id="KW-0798">TonB box</keyword>
<evidence type="ECO:0000256" key="12">
    <source>
        <dbReference type="RuleBase" id="RU003357"/>
    </source>
</evidence>
<evidence type="ECO:0000256" key="2">
    <source>
        <dbReference type="ARBA" id="ARBA00022448"/>
    </source>
</evidence>
<dbReference type="InterPro" id="IPR039426">
    <property type="entry name" value="TonB-dep_rcpt-like"/>
</dbReference>
<keyword evidence="5 11" id="KW-0812">Transmembrane</keyword>
<dbReference type="RefSeq" id="WP_066918858.1">
    <property type="nucleotide sequence ID" value="NZ_CP011971.1"/>
</dbReference>
<evidence type="ECO:0000256" key="4">
    <source>
        <dbReference type="ARBA" id="ARBA00022496"/>
    </source>
</evidence>
<dbReference type="EMBL" id="CP011971">
    <property type="protein sequence ID" value="AMN46252.1"/>
    <property type="molecule type" value="Genomic_DNA"/>
</dbReference>
<evidence type="ECO:0000313" key="16">
    <source>
        <dbReference type="EMBL" id="AMN46252.1"/>
    </source>
</evidence>
<dbReference type="Proteomes" id="UP000070250">
    <property type="component" value="Chromosome"/>
</dbReference>